<gene>
    <name evidence="2" type="ORF">CONPUDRAFT_73132</name>
</gene>
<keyword evidence="3" id="KW-1185">Reference proteome</keyword>
<name>A0A5M3MQD3_CONPW</name>
<evidence type="ECO:0000313" key="2">
    <source>
        <dbReference type="EMBL" id="EIW81389.1"/>
    </source>
</evidence>
<sequence>MKTSTFALVSLVAAATAIAPGFAAPVSSSTTSAPAASSTVNAVTSDLDGLVTNLVNQGTILSSVGEELSQIVNLTSVRISSILNSTTNGLLKRDNSTVGDIAGEVATKATGDALGDAVKAAAKEIFGRLHFRDVDAGDSHFAKRDNSSVGQDIGQAAIRAGEDAAGDAATKGILNIFEHFLKRDDANIGTNAPIQNMFGPGPRKLNFTEPWRPVPTIPINPQTGKPIRRDFSDDVDAVVTTIEGIVAGFTERKRDLSTTLAGLQQKVNEEQGIFTLKKDFLNHDLASDAAGIETTIEGIISGLFERKRDVESDLGSLEQELESELSKIFTRSTIPSDFSGLAPEIKSALGHLARRKRDLSSNLSSLAQEIEQELRRLARRRGVDLD</sequence>
<dbReference type="EMBL" id="JH711578">
    <property type="protein sequence ID" value="EIW81389.1"/>
    <property type="molecule type" value="Genomic_DNA"/>
</dbReference>
<accession>A0A5M3MQD3</accession>
<feature type="chain" id="PRO_5024396140" evidence="1">
    <location>
        <begin position="24"/>
        <end position="386"/>
    </location>
</feature>
<dbReference type="GeneID" id="19209082"/>
<dbReference type="RefSeq" id="XP_007768319.1">
    <property type="nucleotide sequence ID" value="XM_007770129.1"/>
</dbReference>
<dbReference type="Proteomes" id="UP000053558">
    <property type="component" value="Unassembled WGS sequence"/>
</dbReference>
<comment type="caution">
    <text evidence="2">The sequence shown here is derived from an EMBL/GenBank/DDBJ whole genome shotgun (WGS) entry which is preliminary data.</text>
</comment>
<keyword evidence="1" id="KW-0732">Signal</keyword>
<dbReference type="AlphaFoldDB" id="A0A5M3MQD3"/>
<dbReference type="KEGG" id="cput:CONPUDRAFT_73132"/>
<proteinExistence type="predicted"/>
<evidence type="ECO:0000256" key="1">
    <source>
        <dbReference type="SAM" id="SignalP"/>
    </source>
</evidence>
<reference evidence="3" key="1">
    <citation type="journal article" date="2012" name="Science">
        <title>The Paleozoic origin of enzymatic lignin decomposition reconstructed from 31 fungal genomes.</title>
        <authorList>
            <person name="Floudas D."/>
            <person name="Binder M."/>
            <person name="Riley R."/>
            <person name="Barry K."/>
            <person name="Blanchette R.A."/>
            <person name="Henrissat B."/>
            <person name="Martinez A.T."/>
            <person name="Otillar R."/>
            <person name="Spatafora J.W."/>
            <person name="Yadav J.S."/>
            <person name="Aerts A."/>
            <person name="Benoit I."/>
            <person name="Boyd A."/>
            <person name="Carlson A."/>
            <person name="Copeland A."/>
            <person name="Coutinho P.M."/>
            <person name="de Vries R.P."/>
            <person name="Ferreira P."/>
            <person name="Findley K."/>
            <person name="Foster B."/>
            <person name="Gaskell J."/>
            <person name="Glotzer D."/>
            <person name="Gorecki P."/>
            <person name="Heitman J."/>
            <person name="Hesse C."/>
            <person name="Hori C."/>
            <person name="Igarashi K."/>
            <person name="Jurgens J.A."/>
            <person name="Kallen N."/>
            <person name="Kersten P."/>
            <person name="Kohler A."/>
            <person name="Kuees U."/>
            <person name="Kumar T.K.A."/>
            <person name="Kuo A."/>
            <person name="LaButti K."/>
            <person name="Larrondo L.F."/>
            <person name="Lindquist E."/>
            <person name="Ling A."/>
            <person name="Lombard V."/>
            <person name="Lucas S."/>
            <person name="Lundell T."/>
            <person name="Martin R."/>
            <person name="McLaughlin D.J."/>
            <person name="Morgenstern I."/>
            <person name="Morin E."/>
            <person name="Murat C."/>
            <person name="Nagy L.G."/>
            <person name="Nolan M."/>
            <person name="Ohm R.A."/>
            <person name="Patyshakuliyeva A."/>
            <person name="Rokas A."/>
            <person name="Ruiz-Duenas F.J."/>
            <person name="Sabat G."/>
            <person name="Salamov A."/>
            <person name="Samejima M."/>
            <person name="Schmutz J."/>
            <person name="Slot J.C."/>
            <person name="St John F."/>
            <person name="Stenlid J."/>
            <person name="Sun H."/>
            <person name="Sun S."/>
            <person name="Syed K."/>
            <person name="Tsang A."/>
            <person name="Wiebenga A."/>
            <person name="Young D."/>
            <person name="Pisabarro A."/>
            <person name="Eastwood D.C."/>
            <person name="Martin F."/>
            <person name="Cullen D."/>
            <person name="Grigoriev I.V."/>
            <person name="Hibbett D.S."/>
        </authorList>
    </citation>
    <scope>NUCLEOTIDE SEQUENCE [LARGE SCALE GENOMIC DNA]</scope>
    <source>
        <strain evidence="3">RWD-64-598 SS2</strain>
    </source>
</reference>
<organism evidence="2 3">
    <name type="scientific">Coniophora puteana (strain RWD-64-598)</name>
    <name type="common">Brown rot fungus</name>
    <dbReference type="NCBI Taxonomy" id="741705"/>
    <lineage>
        <taxon>Eukaryota</taxon>
        <taxon>Fungi</taxon>
        <taxon>Dikarya</taxon>
        <taxon>Basidiomycota</taxon>
        <taxon>Agaricomycotina</taxon>
        <taxon>Agaricomycetes</taxon>
        <taxon>Agaricomycetidae</taxon>
        <taxon>Boletales</taxon>
        <taxon>Coniophorineae</taxon>
        <taxon>Coniophoraceae</taxon>
        <taxon>Coniophora</taxon>
    </lineage>
</organism>
<protein>
    <submittedName>
        <fullName evidence="2">Uncharacterized protein</fullName>
    </submittedName>
</protein>
<evidence type="ECO:0000313" key="3">
    <source>
        <dbReference type="Proteomes" id="UP000053558"/>
    </source>
</evidence>
<feature type="signal peptide" evidence="1">
    <location>
        <begin position="1"/>
        <end position="23"/>
    </location>
</feature>